<sequence length="184" mass="21025">MKIKALFRTVPLYPHRLMSQSLSAVTLSILGLMMGVIPTRLSNSLIPVFDRAVYAQESFTDTEEEQEANFTDEEITKYSTTVLQIENLRIGVYQEIQNEFQKQSPGGSIPPIICNQKNTVNDLPRNIQVIAVNYCNQAKKIIDSNDMTVTLFNQITMAQKINQTLRERIQTELLRLQQERTSSQ</sequence>
<keyword evidence="1" id="KW-1133">Transmembrane helix</keyword>
<proteinExistence type="predicted"/>
<dbReference type="InterPro" id="IPR025433">
    <property type="entry name" value="DUF4168"/>
</dbReference>
<dbReference type="RefSeq" id="WP_124145443.1">
    <property type="nucleotide sequence ID" value="NZ_CAWOKI010000084.1"/>
</dbReference>
<dbReference type="Pfam" id="PF13767">
    <property type="entry name" value="DUF4168"/>
    <property type="match status" value="1"/>
</dbReference>
<accession>A0A3N6PPU8</accession>
<dbReference type="AlphaFoldDB" id="A0A3N6PPU8"/>
<evidence type="ECO:0000313" key="3">
    <source>
        <dbReference type="EMBL" id="RQH34832.1"/>
    </source>
</evidence>
<keyword evidence="1" id="KW-0472">Membrane</keyword>
<gene>
    <name evidence="3" type="ORF">D5R40_20380</name>
</gene>
<dbReference type="OrthoDB" id="565076at2"/>
<dbReference type="EMBL" id="RCBY01000129">
    <property type="protein sequence ID" value="RQH34832.1"/>
    <property type="molecule type" value="Genomic_DNA"/>
</dbReference>
<protein>
    <submittedName>
        <fullName evidence="3">DUF4168 domain-containing protein</fullName>
    </submittedName>
</protein>
<evidence type="ECO:0000313" key="4">
    <source>
        <dbReference type="Proteomes" id="UP000269154"/>
    </source>
</evidence>
<evidence type="ECO:0000256" key="1">
    <source>
        <dbReference type="SAM" id="Phobius"/>
    </source>
</evidence>
<feature type="domain" description="DUF4168" evidence="2">
    <location>
        <begin position="72"/>
        <end position="169"/>
    </location>
</feature>
<evidence type="ECO:0000259" key="2">
    <source>
        <dbReference type="Pfam" id="PF13767"/>
    </source>
</evidence>
<keyword evidence="4" id="KW-1185">Reference proteome</keyword>
<name>A0A3N6PPU8_9CYAN</name>
<reference evidence="3 4" key="1">
    <citation type="journal article" date="2018" name="ACS Chem. Biol.">
        <title>Ketoreductase domain dysfunction expands chemodiversity: malyngamide biosynthesis in the cyanobacterium Okeania hirsuta.</title>
        <authorList>
            <person name="Moss N.A."/>
            <person name="Leao T."/>
            <person name="Rankin M."/>
            <person name="McCullough T.M."/>
            <person name="Qu P."/>
            <person name="Korobeynikov A."/>
            <person name="Smith J.L."/>
            <person name="Gerwick L."/>
            <person name="Gerwick W.H."/>
        </authorList>
    </citation>
    <scope>NUCLEOTIDE SEQUENCE [LARGE SCALE GENOMIC DNA]</scope>
    <source>
        <strain evidence="3 4">PAB10Feb10-1</strain>
    </source>
</reference>
<dbReference type="Proteomes" id="UP000269154">
    <property type="component" value="Unassembled WGS sequence"/>
</dbReference>
<feature type="transmembrane region" description="Helical" evidence="1">
    <location>
        <begin position="21"/>
        <end position="41"/>
    </location>
</feature>
<organism evidence="3 4">
    <name type="scientific">Okeania hirsuta</name>
    <dbReference type="NCBI Taxonomy" id="1458930"/>
    <lineage>
        <taxon>Bacteria</taxon>
        <taxon>Bacillati</taxon>
        <taxon>Cyanobacteriota</taxon>
        <taxon>Cyanophyceae</taxon>
        <taxon>Oscillatoriophycideae</taxon>
        <taxon>Oscillatoriales</taxon>
        <taxon>Microcoleaceae</taxon>
        <taxon>Okeania</taxon>
    </lineage>
</organism>
<comment type="caution">
    <text evidence="3">The sequence shown here is derived from an EMBL/GenBank/DDBJ whole genome shotgun (WGS) entry which is preliminary data.</text>
</comment>
<keyword evidence="1" id="KW-0812">Transmembrane</keyword>